<accession>A0A845A4Q2</accession>
<keyword evidence="1" id="KW-0472">Membrane</keyword>
<reference evidence="3 4" key="1">
    <citation type="submission" date="2019-12" db="EMBL/GenBank/DDBJ databases">
        <title>Genomic-based taxomic classification of the family Erythrobacteraceae.</title>
        <authorList>
            <person name="Xu L."/>
        </authorList>
    </citation>
    <scope>NUCLEOTIDE SEQUENCE [LARGE SCALE GENOMIC DNA]</scope>
    <source>
        <strain evidence="3 4">RC4-10-4</strain>
    </source>
</reference>
<dbReference type="PANTHER" id="PTHR34220">
    <property type="entry name" value="SENSOR HISTIDINE KINASE YPDA"/>
    <property type="match status" value="1"/>
</dbReference>
<feature type="transmembrane region" description="Helical" evidence="1">
    <location>
        <begin position="154"/>
        <end position="173"/>
    </location>
</feature>
<gene>
    <name evidence="3" type="ORF">GRI62_13550</name>
</gene>
<dbReference type="GO" id="GO:0016020">
    <property type="term" value="C:membrane"/>
    <property type="evidence" value="ECO:0007669"/>
    <property type="project" value="InterPro"/>
</dbReference>
<feature type="transmembrane region" description="Helical" evidence="1">
    <location>
        <begin position="13"/>
        <end position="32"/>
    </location>
</feature>
<evidence type="ECO:0000313" key="3">
    <source>
        <dbReference type="EMBL" id="MXO94624.1"/>
    </source>
</evidence>
<dbReference type="PANTHER" id="PTHR34220:SF7">
    <property type="entry name" value="SENSOR HISTIDINE KINASE YPDA"/>
    <property type="match status" value="1"/>
</dbReference>
<dbReference type="Gene3D" id="3.30.565.10">
    <property type="entry name" value="Histidine kinase-like ATPase, C-terminal domain"/>
    <property type="match status" value="1"/>
</dbReference>
<evidence type="ECO:0000259" key="2">
    <source>
        <dbReference type="SMART" id="SM00387"/>
    </source>
</evidence>
<keyword evidence="1" id="KW-0812">Transmembrane</keyword>
<protein>
    <submittedName>
        <fullName evidence="3">Sensor histidine kinase</fullName>
    </submittedName>
</protein>
<dbReference type="Proteomes" id="UP000460626">
    <property type="component" value="Unassembled WGS sequence"/>
</dbReference>
<proteinExistence type="predicted"/>
<dbReference type="EMBL" id="WTYH01000001">
    <property type="protein sequence ID" value="MXO94624.1"/>
    <property type="molecule type" value="Genomic_DNA"/>
</dbReference>
<evidence type="ECO:0000313" key="4">
    <source>
        <dbReference type="Proteomes" id="UP000460626"/>
    </source>
</evidence>
<keyword evidence="1" id="KW-1133">Transmembrane helix</keyword>
<comment type="caution">
    <text evidence="3">The sequence shown here is derived from an EMBL/GenBank/DDBJ whole genome shotgun (WGS) entry which is preliminary data.</text>
</comment>
<keyword evidence="3" id="KW-0418">Kinase</keyword>
<dbReference type="Pfam" id="PF06580">
    <property type="entry name" value="His_kinase"/>
    <property type="match status" value="1"/>
</dbReference>
<dbReference type="InterPro" id="IPR050640">
    <property type="entry name" value="Bact_2-comp_sensor_kinase"/>
</dbReference>
<feature type="transmembrane region" description="Helical" evidence="1">
    <location>
        <begin position="52"/>
        <end position="69"/>
    </location>
</feature>
<sequence length="393" mass="43850">MASSDTRQPTARVPFRTVLLSVVGLWTTYALLMTLRSQLLGMDDAGLMELRVASSVIGIIITLGLWVVLRPFDARPLWTKILAALVFALPAALLCMQTNYLVFADMQSRNDERVLQELVQTSGVAEGQADNDRLENINELMQASSLQYVIEITFSRYFMLLAWCALYFALLTAEKARLAERREQQFRNAARTAELKSLRYQVNPHFLFNTLNSLSALVLTNRTQGAERMIQMLSTFYRRSLAEDTTADVPLREEIALQKLYLDIEGVRFPLRLQARYDIPAELEDALIPGMILQPLVENSVKHAVAPSPGQVTITLAAREEYGRLVVSVSDDGQSAPGHEEVRPGFGIGLTNVRERLEARFGDEATVVSGRSAEGFATHLRLPLVHIRETAAA</sequence>
<dbReference type="RefSeq" id="WP_131451246.1">
    <property type="nucleotide sequence ID" value="NZ_BMJK01000001.1"/>
</dbReference>
<keyword evidence="3" id="KW-0808">Transferase</keyword>
<dbReference type="GO" id="GO:0000155">
    <property type="term" value="F:phosphorelay sensor kinase activity"/>
    <property type="evidence" value="ECO:0007669"/>
    <property type="project" value="InterPro"/>
</dbReference>
<name>A0A845A4Q2_9SPHN</name>
<dbReference type="AlphaFoldDB" id="A0A845A4Q2"/>
<feature type="domain" description="Histidine kinase/HSP90-like ATPase" evidence="2">
    <location>
        <begin position="284"/>
        <end position="386"/>
    </location>
</feature>
<dbReference type="OrthoDB" id="2514702at2"/>
<keyword evidence="4" id="KW-1185">Reference proteome</keyword>
<dbReference type="InterPro" id="IPR010559">
    <property type="entry name" value="Sig_transdc_His_kin_internal"/>
</dbReference>
<evidence type="ECO:0000256" key="1">
    <source>
        <dbReference type="SAM" id="Phobius"/>
    </source>
</evidence>
<dbReference type="SUPFAM" id="SSF55874">
    <property type="entry name" value="ATPase domain of HSP90 chaperone/DNA topoisomerase II/histidine kinase"/>
    <property type="match status" value="1"/>
</dbReference>
<dbReference type="InterPro" id="IPR036890">
    <property type="entry name" value="HATPase_C_sf"/>
</dbReference>
<dbReference type="InterPro" id="IPR003594">
    <property type="entry name" value="HATPase_dom"/>
</dbReference>
<dbReference type="Pfam" id="PF02518">
    <property type="entry name" value="HATPase_c"/>
    <property type="match status" value="1"/>
</dbReference>
<dbReference type="SMART" id="SM00387">
    <property type="entry name" value="HATPase_c"/>
    <property type="match status" value="1"/>
</dbReference>
<organism evidence="3 4">
    <name type="scientific">Aurantiacibacter arachoides</name>
    <dbReference type="NCBI Taxonomy" id="1850444"/>
    <lineage>
        <taxon>Bacteria</taxon>
        <taxon>Pseudomonadati</taxon>
        <taxon>Pseudomonadota</taxon>
        <taxon>Alphaproteobacteria</taxon>
        <taxon>Sphingomonadales</taxon>
        <taxon>Erythrobacteraceae</taxon>
        <taxon>Aurantiacibacter</taxon>
    </lineage>
</organism>
<feature type="transmembrane region" description="Helical" evidence="1">
    <location>
        <begin position="81"/>
        <end position="103"/>
    </location>
</feature>